<dbReference type="GO" id="GO:0006627">
    <property type="term" value="P:protein processing involved in protein targeting to mitochondrion"/>
    <property type="evidence" value="ECO:0007669"/>
    <property type="project" value="TreeGrafter"/>
</dbReference>
<feature type="domain" description="Peptidase S26" evidence="9">
    <location>
        <begin position="102"/>
        <end position="142"/>
    </location>
</feature>
<dbReference type="Gene3D" id="2.10.109.10">
    <property type="entry name" value="Umud Fragment, subunit A"/>
    <property type="match status" value="1"/>
</dbReference>
<evidence type="ECO:0000256" key="1">
    <source>
        <dbReference type="ARBA" id="ARBA00004273"/>
    </source>
</evidence>
<sequence>MSGGRHSRAKELAWSLLYTLCTVHVVTNYVVDVTMTQGPSMTPTIDERYAVALYVRPHLLRALRSRSPTLYREGDVVIGISPTNASRRICKRVRATEFERHGGRIVPRGHVWLEGDNKANSLDSRYYGAVSSHILLGRVFLILSPNQGVRFV</sequence>
<keyword evidence="8" id="KW-0812">Transmembrane</keyword>
<dbReference type="InterPro" id="IPR036286">
    <property type="entry name" value="LexA/Signal_pep-like_sf"/>
</dbReference>
<keyword evidence="5 8" id="KW-0472">Membrane</keyword>
<dbReference type="InterPro" id="IPR000223">
    <property type="entry name" value="Pept_S26A_signal_pept_1"/>
</dbReference>
<dbReference type="GeneID" id="24566261"/>
<evidence type="ECO:0000256" key="4">
    <source>
        <dbReference type="ARBA" id="ARBA00023128"/>
    </source>
</evidence>
<dbReference type="GO" id="GO:0042720">
    <property type="term" value="C:mitochondrial inner membrane peptidase complex"/>
    <property type="evidence" value="ECO:0007669"/>
    <property type="project" value="TreeGrafter"/>
</dbReference>
<gene>
    <name evidence="10" type="ORF">BBBOND_0402105</name>
</gene>
<proteinExistence type="inferred from homology"/>
<comment type="subcellular location">
    <subcellularLocation>
        <location evidence="1">Mitochondrion inner membrane</location>
    </subcellularLocation>
</comment>
<protein>
    <recommendedName>
        <fullName evidence="9">Peptidase S26 domain-containing protein</fullName>
    </recommendedName>
</protein>
<organism evidence="10 11">
    <name type="scientific">Babesia bigemina</name>
    <dbReference type="NCBI Taxonomy" id="5866"/>
    <lineage>
        <taxon>Eukaryota</taxon>
        <taxon>Sar</taxon>
        <taxon>Alveolata</taxon>
        <taxon>Apicomplexa</taxon>
        <taxon>Aconoidasida</taxon>
        <taxon>Piroplasmida</taxon>
        <taxon>Babesiidae</taxon>
        <taxon>Babesia</taxon>
    </lineage>
</organism>
<dbReference type="EMBL" id="LK391710">
    <property type="protein sequence ID" value="CDR97720.1"/>
    <property type="molecule type" value="Genomic_DNA"/>
</dbReference>
<accession>A0A061DER1</accession>
<dbReference type="RefSeq" id="XP_012769906.1">
    <property type="nucleotide sequence ID" value="XM_012914452.1"/>
</dbReference>
<dbReference type="AlphaFoldDB" id="A0A061DER1"/>
<reference evidence="11" key="1">
    <citation type="journal article" date="2014" name="Nucleic Acids Res.">
        <title>The evolutionary dynamics of variant antigen genes in Babesia reveal a history of genomic innovation underlying host-parasite interaction.</title>
        <authorList>
            <person name="Jackson A.P."/>
            <person name="Otto T.D."/>
            <person name="Darby A."/>
            <person name="Ramaprasad A."/>
            <person name="Xia D."/>
            <person name="Echaide I.E."/>
            <person name="Farber M."/>
            <person name="Gahlot S."/>
            <person name="Gamble J."/>
            <person name="Gupta D."/>
            <person name="Gupta Y."/>
            <person name="Jackson L."/>
            <person name="Malandrin L."/>
            <person name="Malas T.B."/>
            <person name="Moussa E."/>
            <person name="Nair M."/>
            <person name="Reid A.J."/>
            <person name="Sanders M."/>
            <person name="Sharma J."/>
            <person name="Tracey A."/>
            <person name="Quail M.A."/>
            <person name="Weir W."/>
            <person name="Wastling J.M."/>
            <person name="Hall N."/>
            <person name="Willadsen P."/>
            <person name="Lingelbach K."/>
            <person name="Shiels B."/>
            <person name="Tait A."/>
            <person name="Berriman M."/>
            <person name="Allred D.R."/>
            <person name="Pain A."/>
        </authorList>
    </citation>
    <scope>NUCLEOTIDE SEQUENCE [LARGE SCALE GENOMIC DNA]</scope>
    <source>
        <strain evidence="11">Bond</strain>
    </source>
</reference>
<evidence type="ECO:0000313" key="11">
    <source>
        <dbReference type="Proteomes" id="UP000033188"/>
    </source>
</evidence>
<evidence type="ECO:0000256" key="2">
    <source>
        <dbReference type="ARBA" id="ARBA00022792"/>
    </source>
</evidence>
<comment type="similarity">
    <text evidence="6">Belongs to the peptidase S26 family. IMP1 subfamily.</text>
</comment>
<dbReference type="SUPFAM" id="SSF51306">
    <property type="entry name" value="LexA/Signal peptidase"/>
    <property type="match status" value="1"/>
</dbReference>
<keyword evidence="3" id="KW-0378">Hydrolase</keyword>
<dbReference type="PANTHER" id="PTHR12383:SF16">
    <property type="entry name" value="MITOCHONDRIAL INNER MEMBRANE PROTEASE SUBUNIT 1"/>
    <property type="match status" value="1"/>
</dbReference>
<keyword evidence="2" id="KW-0999">Mitochondrion inner membrane</keyword>
<dbReference type="OMA" id="SSFWNVA"/>
<dbReference type="Proteomes" id="UP000033188">
    <property type="component" value="Chromosome 4"/>
</dbReference>
<evidence type="ECO:0000259" key="9">
    <source>
        <dbReference type="Pfam" id="PF10502"/>
    </source>
</evidence>
<feature type="transmembrane region" description="Helical" evidence="8">
    <location>
        <begin position="12"/>
        <end position="31"/>
    </location>
</feature>
<keyword evidence="8" id="KW-1133">Transmembrane helix</keyword>
<evidence type="ECO:0000256" key="3">
    <source>
        <dbReference type="ARBA" id="ARBA00022801"/>
    </source>
</evidence>
<dbReference type="PRINTS" id="PR00727">
    <property type="entry name" value="LEADERPTASE"/>
</dbReference>
<dbReference type="InterPro" id="IPR019533">
    <property type="entry name" value="Peptidase_S26"/>
</dbReference>
<keyword evidence="11" id="KW-1185">Reference proteome</keyword>
<evidence type="ECO:0000256" key="7">
    <source>
        <dbReference type="PIRSR" id="PIRSR600223-1"/>
    </source>
</evidence>
<dbReference type="OrthoDB" id="308440at2759"/>
<evidence type="ECO:0000313" key="10">
    <source>
        <dbReference type="EMBL" id="CDR97720.1"/>
    </source>
</evidence>
<dbReference type="CDD" id="cd06530">
    <property type="entry name" value="S26_SPase_I"/>
    <property type="match status" value="1"/>
</dbReference>
<evidence type="ECO:0000256" key="6">
    <source>
        <dbReference type="ARBA" id="ARBA00038445"/>
    </source>
</evidence>
<evidence type="ECO:0000256" key="5">
    <source>
        <dbReference type="ARBA" id="ARBA00023136"/>
    </source>
</evidence>
<dbReference type="VEuPathDB" id="PiroplasmaDB:BBBOND_0402105"/>
<dbReference type="Pfam" id="PF10502">
    <property type="entry name" value="Peptidase_S26"/>
    <property type="match status" value="1"/>
</dbReference>
<feature type="active site" evidence="7">
    <location>
        <position position="91"/>
    </location>
</feature>
<dbReference type="GO" id="GO:0004252">
    <property type="term" value="F:serine-type endopeptidase activity"/>
    <property type="evidence" value="ECO:0007669"/>
    <property type="project" value="InterPro"/>
</dbReference>
<feature type="active site" evidence="7">
    <location>
        <position position="40"/>
    </location>
</feature>
<dbReference type="KEGG" id="bbig:BBBOND_0402105"/>
<dbReference type="GO" id="GO:0006465">
    <property type="term" value="P:signal peptide processing"/>
    <property type="evidence" value="ECO:0007669"/>
    <property type="project" value="InterPro"/>
</dbReference>
<keyword evidence="4" id="KW-0496">Mitochondrion</keyword>
<dbReference type="InterPro" id="IPR052064">
    <property type="entry name" value="Mito_IMP1_subunit"/>
</dbReference>
<dbReference type="PANTHER" id="PTHR12383">
    <property type="entry name" value="PROTEASE FAMILY S26 MITOCHONDRIAL INNER MEMBRANE PROTEASE-RELATED"/>
    <property type="match status" value="1"/>
</dbReference>
<dbReference type="STRING" id="5866.A0A061DER1"/>
<evidence type="ECO:0000256" key="8">
    <source>
        <dbReference type="SAM" id="Phobius"/>
    </source>
</evidence>
<name>A0A061DER1_BABBI</name>